<gene>
    <name evidence="1" type="ORF">APZ42_015419</name>
</gene>
<organism evidence="1 2">
    <name type="scientific">Daphnia magna</name>
    <dbReference type="NCBI Taxonomy" id="35525"/>
    <lineage>
        <taxon>Eukaryota</taxon>
        <taxon>Metazoa</taxon>
        <taxon>Ecdysozoa</taxon>
        <taxon>Arthropoda</taxon>
        <taxon>Crustacea</taxon>
        <taxon>Branchiopoda</taxon>
        <taxon>Diplostraca</taxon>
        <taxon>Cladocera</taxon>
        <taxon>Anomopoda</taxon>
        <taxon>Daphniidae</taxon>
        <taxon>Daphnia</taxon>
    </lineage>
</organism>
<protein>
    <submittedName>
        <fullName evidence="1">Uncharacterized protein</fullName>
    </submittedName>
</protein>
<dbReference type="Proteomes" id="UP000076858">
    <property type="component" value="Unassembled WGS sequence"/>
</dbReference>
<evidence type="ECO:0000313" key="1">
    <source>
        <dbReference type="EMBL" id="KZS18790.1"/>
    </source>
</evidence>
<sequence length="76" mass="8447">MNSTFLFLSFFEFGQSTDSRCGTIKVECESLVVFIPFFFSGPVLFFLCVRDDEIVAEQSDVFTGLKRIGKATGDTG</sequence>
<dbReference type="AlphaFoldDB" id="A0A162PEZ8"/>
<dbReference type="EMBL" id="LRGB01000512">
    <property type="protein sequence ID" value="KZS18790.1"/>
    <property type="molecule type" value="Genomic_DNA"/>
</dbReference>
<keyword evidence="2" id="KW-1185">Reference proteome</keyword>
<proteinExistence type="predicted"/>
<name>A0A162PEZ8_9CRUS</name>
<accession>A0A162PEZ8</accession>
<reference evidence="1 2" key="1">
    <citation type="submission" date="2016-03" db="EMBL/GenBank/DDBJ databases">
        <title>EvidentialGene: Evidence-directed Construction of Genes on Genomes.</title>
        <authorList>
            <person name="Gilbert D.G."/>
            <person name="Choi J.-H."/>
            <person name="Mockaitis K."/>
            <person name="Colbourne J."/>
            <person name="Pfrender M."/>
        </authorList>
    </citation>
    <scope>NUCLEOTIDE SEQUENCE [LARGE SCALE GENOMIC DNA]</scope>
    <source>
        <strain evidence="1 2">Xinb3</strain>
        <tissue evidence="1">Complete organism</tissue>
    </source>
</reference>
<evidence type="ECO:0000313" key="2">
    <source>
        <dbReference type="Proteomes" id="UP000076858"/>
    </source>
</evidence>
<comment type="caution">
    <text evidence="1">The sequence shown here is derived from an EMBL/GenBank/DDBJ whole genome shotgun (WGS) entry which is preliminary data.</text>
</comment>